<dbReference type="CDD" id="cd06261">
    <property type="entry name" value="TM_PBP2"/>
    <property type="match status" value="1"/>
</dbReference>
<keyword evidence="6 7" id="KW-0472">Membrane</keyword>
<keyword evidence="3" id="KW-1003">Cell membrane</keyword>
<feature type="transmembrane region" description="Helical" evidence="7">
    <location>
        <begin position="31"/>
        <end position="51"/>
    </location>
</feature>
<proteinExistence type="inferred from homology"/>
<feature type="domain" description="ABC transmembrane type-1" evidence="8">
    <location>
        <begin position="93"/>
        <end position="282"/>
    </location>
</feature>
<evidence type="ECO:0000259" key="8">
    <source>
        <dbReference type="PROSITE" id="PS50928"/>
    </source>
</evidence>
<dbReference type="PANTHER" id="PTHR43386">
    <property type="entry name" value="OLIGOPEPTIDE TRANSPORT SYSTEM PERMEASE PROTEIN APPC"/>
    <property type="match status" value="1"/>
</dbReference>
<dbReference type="InterPro" id="IPR000515">
    <property type="entry name" value="MetI-like"/>
</dbReference>
<feature type="transmembrane region" description="Helical" evidence="7">
    <location>
        <begin position="261"/>
        <end position="282"/>
    </location>
</feature>
<evidence type="ECO:0000256" key="3">
    <source>
        <dbReference type="ARBA" id="ARBA00022475"/>
    </source>
</evidence>
<organism evidence="9 10">
    <name type="scientific">Sinosporangium siamense</name>
    <dbReference type="NCBI Taxonomy" id="1367973"/>
    <lineage>
        <taxon>Bacteria</taxon>
        <taxon>Bacillati</taxon>
        <taxon>Actinomycetota</taxon>
        <taxon>Actinomycetes</taxon>
        <taxon>Streptosporangiales</taxon>
        <taxon>Streptosporangiaceae</taxon>
        <taxon>Sinosporangium</taxon>
    </lineage>
</organism>
<dbReference type="Proteomes" id="UP000606172">
    <property type="component" value="Unassembled WGS sequence"/>
</dbReference>
<dbReference type="Gene3D" id="1.10.3720.10">
    <property type="entry name" value="MetI-like"/>
    <property type="match status" value="1"/>
</dbReference>
<dbReference type="Pfam" id="PF00528">
    <property type="entry name" value="BPD_transp_1"/>
    <property type="match status" value="1"/>
</dbReference>
<evidence type="ECO:0000256" key="4">
    <source>
        <dbReference type="ARBA" id="ARBA00022692"/>
    </source>
</evidence>
<evidence type="ECO:0000313" key="10">
    <source>
        <dbReference type="Proteomes" id="UP000606172"/>
    </source>
</evidence>
<accession>A0A919RQE4</accession>
<keyword evidence="10" id="KW-1185">Reference proteome</keyword>
<evidence type="ECO:0000313" key="9">
    <source>
        <dbReference type="EMBL" id="GII97362.1"/>
    </source>
</evidence>
<evidence type="ECO:0000256" key="5">
    <source>
        <dbReference type="ARBA" id="ARBA00022989"/>
    </source>
</evidence>
<evidence type="ECO:0000256" key="1">
    <source>
        <dbReference type="ARBA" id="ARBA00004651"/>
    </source>
</evidence>
<feature type="transmembrane region" description="Helical" evidence="7">
    <location>
        <begin position="96"/>
        <end position="120"/>
    </location>
</feature>
<dbReference type="Pfam" id="PF12911">
    <property type="entry name" value="OppC_N"/>
    <property type="match status" value="1"/>
</dbReference>
<keyword evidence="5 7" id="KW-1133">Transmembrane helix</keyword>
<sequence length="296" mass="31592">MSLLSMSKTPPIATLPERGVYRRLLRDGPAVLGFALVALLVLVAAFAPLLAPFPEQGAGAASVADRNLAPSLTHWFGTDAMGRDILSRIVYGARPALLVSMAVVGLAVLVGVPLGLIAGFRGGRLDEAIMRVADMFLAFPPLLLAMVVVSLLGPSLWNAAIALVVSWWPWYARLVRGLALSLRERPFVEGARTLGLRDITIMRRHILPNCSSPILVQATTDIGTVLLAAGSLAFIGLGAQPPTPDWGLMVAEGRTYVFSHWWMSAFPGAAIFLAVLGFNLLGDALRDALDPREVGR</sequence>
<dbReference type="AlphaFoldDB" id="A0A919RQE4"/>
<evidence type="ECO:0000256" key="7">
    <source>
        <dbReference type="RuleBase" id="RU363032"/>
    </source>
</evidence>
<dbReference type="RefSeq" id="WP_239130359.1">
    <property type="nucleotide sequence ID" value="NZ_BOOW01000058.1"/>
</dbReference>
<feature type="transmembrane region" description="Helical" evidence="7">
    <location>
        <begin position="132"/>
        <end position="151"/>
    </location>
</feature>
<protein>
    <submittedName>
        <fullName evidence="9">Cytochrome c550</fullName>
    </submittedName>
</protein>
<reference evidence="9" key="1">
    <citation type="submission" date="2021-01" db="EMBL/GenBank/DDBJ databases">
        <title>Whole genome shotgun sequence of Sinosporangium siamense NBRC 109515.</title>
        <authorList>
            <person name="Komaki H."/>
            <person name="Tamura T."/>
        </authorList>
    </citation>
    <scope>NUCLEOTIDE SEQUENCE</scope>
    <source>
        <strain evidence="9">NBRC 109515</strain>
    </source>
</reference>
<comment type="similarity">
    <text evidence="7">Belongs to the binding-protein-dependent transport system permease family.</text>
</comment>
<keyword evidence="2 7" id="KW-0813">Transport</keyword>
<dbReference type="SUPFAM" id="SSF161098">
    <property type="entry name" value="MetI-like"/>
    <property type="match status" value="1"/>
</dbReference>
<feature type="transmembrane region" description="Helical" evidence="7">
    <location>
        <begin position="222"/>
        <end position="241"/>
    </location>
</feature>
<dbReference type="PROSITE" id="PS50928">
    <property type="entry name" value="ABC_TM1"/>
    <property type="match status" value="1"/>
</dbReference>
<dbReference type="GO" id="GO:0055085">
    <property type="term" value="P:transmembrane transport"/>
    <property type="evidence" value="ECO:0007669"/>
    <property type="project" value="InterPro"/>
</dbReference>
<dbReference type="InterPro" id="IPR050366">
    <property type="entry name" value="BP-dependent_transpt_permease"/>
</dbReference>
<keyword evidence="4 7" id="KW-0812">Transmembrane</keyword>
<dbReference type="InterPro" id="IPR035906">
    <property type="entry name" value="MetI-like_sf"/>
</dbReference>
<evidence type="ECO:0000256" key="2">
    <source>
        <dbReference type="ARBA" id="ARBA00022448"/>
    </source>
</evidence>
<comment type="subcellular location">
    <subcellularLocation>
        <location evidence="1 7">Cell membrane</location>
        <topology evidence="1 7">Multi-pass membrane protein</topology>
    </subcellularLocation>
</comment>
<dbReference type="InterPro" id="IPR025966">
    <property type="entry name" value="OppC_N"/>
</dbReference>
<dbReference type="PANTHER" id="PTHR43386:SF1">
    <property type="entry name" value="D,D-DIPEPTIDE TRANSPORT SYSTEM PERMEASE PROTEIN DDPC-RELATED"/>
    <property type="match status" value="1"/>
</dbReference>
<name>A0A919RQE4_9ACTN</name>
<gene>
    <name evidence="9" type="ORF">Ssi02_75930</name>
</gene>
<comment type="caution">
    <text evidence="9">The sequence shown here is derived from an EMBL/GenBank/DDBJ whole genome shotgun (WGS) entry which is preliminary data.</text>
</comment>
<dbReference type="EMBL" id="BOOW01000058">
    <property type="protein sequence ID" value="GII97362.1"/>
    <property type="molecule type" value="Genomic_DNA"/>
</dbReference>
<dbReference type="GO" id="GO:0005886">
    <property type="term" value="C:plasma membrane"/>
    <property type="evidence" value="ECO:0007669"/>
    <property type="project" value="UniProtKB-SubCell"/>
</dbReference>
<evidence type="ECO:0000256" key="6">
    <source>
        <dbReference type="ARBA" id="ARBA00023136"/>
    </source>
</evidence>